<reference evidence="10 11" key="1">
    <citation type="journal article" date="2017" name="Front. Microbiol.">
        <title>Comparative Genomic Analysis of the Class Epsilonproteobacteria and Proposed Reclassification to Epsilonbacteraeota (phyl. nov.).</title>
        <authorList>
            <person name="Waite D.W."/>
            <person name="Vanwonterghem I."/>
            <person name="Rinke C."/>
            <person name="Parks D.H."/>
            <person name="Zhang Y."/>
            <person name="Takai K."/>
            <person name="Sievert S.M."/>
            <person name="Simon J."/>
            <person name="Campbell B.J."/>
            <person name="Hanson T.E."/>
            <person name="Woyke T."/>
            <person name="Klotz M.G."/>
            <person name="Hugenholtz P."/>
        </authorList>
    </citation>
    <scope>NUCLEOTIDE SEQUENCE [LARGE SCALE GENOMIC DNA]</scope>
    <source>
        <strain evidence="10">UBA12443</strain>
    </source>
</reference>
<evidence type="ECO:0000256" key="1">
    <source>
        <dbReference type="ARBA" id="ARBA00004651"/>
    </source>
</evidence>
<feature type="transmembrane region" description="Helical" evidence="7">
    <location>
        <begin position="233"/>
        <end position="254"/>
    </location>
</feature>
<dbReference type="InterPro" id="IPR025857">
    <property type="entry name" value="MacB_PCD"/>
</dbReference>
<dbReference type="GO" id="GO:0005886">
    <property type="term" value="C:plasma membrane"/>
    <property type="evidence" value="ECO:0007669"/>
    <property type="project" value="UniProtKB-SubCell"/>
</dbReference>
<feature type="transmembrane region" description="Helical" evidence="7">
    <location>
        <begin position="16"/>
        <end position="40"/>
    </location>
</feature>
<evidence type="ECO:0000313" key="10">
    <source>
        <dbReference type="EMBL" id="DAB38004.1"/>
    </source>
</evidence>
<feature type="domain" description="ABC3 transporter permease C-terminal" evidence="8">
    <location>
        <begin position="234"/>
        <end position="350"/>
    </location>
</feature>
<feature type="transmembrane region" description="Helical" evidence="7">
    <location>
        <begin position="322"/>
        <end position="344"/>
    </location>
</feature>
<dbReference type="GO" id="GO:0022857">
    <property type="term" value="F:transmembrane transporter activity"/>
    <property type="evidence" value="ECO:0007669"/>
    <property type="project" value="TreeGrafter"/>
</dbReference>
<protein>
    <submittedName>
        <fullName evidence="10">ABC transporter permease</fullName>
    </submittedName>
</protein>
<feature type="domain" description="MacB-like periplasmic core" evidence="9">
    <location>
        <begin position="15"/>
        <end position="204"/>
    </location>
</feature>
<evidence type="ECO:0000256" key="3">
    <source>
        <dbReference type="ARBA" id="ARBA00022692"/>
    </source>
</evidence>
<dbReference type="AlphaFoldDB" id="A0A2D3WJW1"/>
<keyword evidence="3 7" id="KW-0812">Transmembrane</keyword>
<dbReference type="Proteomes" id="UP000228859">
    <property type="component" value="Unassembled WGS sequence"/>
</dbReference>
<dbReference type="RefSeq" id="WP_294896041.1">
    <property type="nucleotide sequence ID" value="NZ_DLUI01000118.1"/>
</dbReference>
<dbReference type="InterPro" id="IPR050250">
    <property type="entry name" value="Macrolide_Exporter_MacB"/>
</dbReference>
<dbReference type="InterPro" id="IPR003838">
    <property type="entry name" value="ABC3_permease_C"/>
</dbReference>
<sequence>MITPIKALRKNRFKTALIFISMSVSIAAIFLISAISGGVVSMYSAMLKTDGDIIVTQKGIADTFFSDINRSLSVSIEKMEGVKEASALILGAAPVDPLPIVGIYGASENRYKSYALKQGTYPKSGEVMLGSKIYETLKKPTKIALSKKTFVVSGVFKSRIGFEDGGVVMNLTDAGELFHKSASIFLISLDDLGKSDAIVAEINSLSSEIEAKTTESFIDSYNQFKIIKTSSDVIGAMAFLMGILGIVSMMSMVVNDRKGEFGIMRSIGLSSGTIIVKLLSETLIIAILAYTVALGASLGILEMIEHADKFQGYINGEITAALMIKVFIVSVTMALFGTLLPAVYASRIDPMSLIQRGGA</sequence>
<comment type="caution">
    <text evidence="10">The sequence shown here is derived from an EMBL/GenBank/DDBJ whole genome shotgun (WGS) entry which is preliminary data.</text>
</comment>
<evidence type="ECO:0000259" key="9">
    <source>
        <dbReference type="Pfam" id="PF12704"/>
    </source>
</evidence>
<evidence type="ECO:0000256" key="5">
    <source>
        <dbReference type="ARBA" id="ARBA00023136"/>
    </source>
</evidence>
<name>A0A2D3WJW1_9BACT</name>
<gene>
    <name evidence="10" type="ORF">CFH83_08230</name>
</gene>
<dbReference type="Pfam" id="PF12704">
    <property type="entry name" value="MacB_PCD"/>
    <property type="match status" value="1"/>
</dbReference>
<evidence type="ECO:0000256" key="7">
    <source>
        <dbReference type="SAM" id="Phobius"/>
    </source>
</evidence>
<feature type="transmembrane region" description="Helical" evidence="7">
    <location>
        <begin position="274"/>
        <end position="301"/>
    </location>
</feature>
<evidence type="ECO:0000256" key="6">
    <source>
        <dbReference type="ARBA" id="ARBA00038076"/>
    </source>
</evidence>
<evidence type="ECO:0000256" key="2">
    <source>
        <dbReference type="ARBA" id="ARBA00022475"/>
    </source>
</evidence>
<dbReference type="EMBL" id="DLUI01000118">
    <property type="protein sequence ID" value="DAB38004.1"/>
    <property type="molecule type" value="Genomic_DNA"/>
</dbReference>
<dbReference type="PANTHER" id="PTHR30572">
    <property type="entry name" value="MEMBRANE COMPONENT OF TRANSPORTER-RELATED"/>
    <property type="match status" value="1"/>
</dbReference>
<comment type="subcellular location">
    <subcellularLocation>
        <location evidence="1">Cell membrane</location>
        <topology evidence="1">Multi-pass membrane protein</topology>
    </subcellularLocation>
</comment>
<evidence type="ECO:0000313" key="11">
    <source>
        <dbReference type="Proteomes" id="UP000228859"/>
    </source>
</evidence>
<comment type="similarity">
    <text evidence="6">Belongs to the ABC-4 integral membrane protein family.</text>
</comment>
<organism evidence="10 11">
    <name type="scientific">Sulfuricurvum kujiense</name>
    <dbReference type="NCBI Taxonomy" id="148813"/>
    <lineage>
        <taxon>Bacteria</taxon>
        <taxon>Pseudomonadati</taxon>
        <taxon>Campylobacterota</taxon>
        <taxon>Epsilonproteobacteria</taxon>
        <taxon>Campylobacterales</taxon>
        <taxon>Sulfurimonadaceae</taxon>
        <taxon>Sulfuricurvum</taxon>
    </lineage>
</organism>
<evidence type="ECO:0000259" key="8">
    <source>
        <dbReference type="Pfam" id="PF02687"/>
    </source>
</evidence>
<accession>A0A2D3WJW1</accession>
<dbReference type="PANTHER" id="PTHR30572:SF4">
    <property type="entry name" value="ABC TRANSPORTER PERMEASE YTRF"/>
    <property type="match status" value="1"/>
</dbReference>
<keyword evidence="4 7" id="KW-1133">Transmembrane helix</keyword>
<dbReference type="Pfam" id="PF02687">
    <property type="entry name" value="FtsX"/>
    <property type="match status" value="1"/>
</dbReference>
<proteinExistence type="inferred from homology"/>
<keyword evidence="2" id="KW-1003">Cell membrane</keyword>
<evidence type="ECO:0000256" key="4">
    <source>
        <dbReference type="ARBA" id="ARBA00022989"/>
    </source>
</evidence>
<keyword evidence="5 7" id="KW-0472">Membrane</keyword>